<evidence type="ECO:0000313" key="3">
    <source>
        <dbReference type="Proteomes" id="UP001497482"/>
    </source>
</evidence>
<reference evidence="2 3" key="1">
    <citation type="submission" date="2024-04" db="EMBL/GenBank/DDBJ databases">
        <authorList>
            <person name="Waldvogel A.-M."/>
            <person name="Schoenle A."/>
        </authorList>
    </citation>
    <scope>NUCLEOTIDE SEQUENCE [LARGE SCALE GENOMIC DNA]</scope>
</reference>
<accession>A0AAV2MAC7</accession>
<organism evidence="2 3">
    <name type="scientific">Knipowitschia caucasica</name>
    <name type="common">Caucasian dwarf goby</name>
    <name type="synonym">Pomatoschistus caucasicus</name>
    <dbReference type="NCBI Taxonomy" id="637954"/>
    <lineage>
        <taxon>Eukaryota</taxon>
        <taxon>Metazoa</taxon>
        <taxon>Chordata</taxon>
        <taxon>Craniata</taxon>
        <taxon>Vertebrata</taxon>
        <taxon>Euteleostomi</taxon>
        <taxon>Actinopterygii</taxon>
        <taxon>Neopterygii</taxon>
        <taxon>Teleostei</taxon>
        <taxon>Neoteleostei</taxon>
        <taxon>Acanthomorphata</taxon>
        <taxon>Gobiaria</taxon>
        <taxon>Gobiiformes</taxon>
        <taxon>Gobioidei</taxon>
        <taxon>Gobiidae</taxon>
        <taxon>Gobiinae</taxon>
        <taxon>Knipowitschia</taxon>
    </lineage>
</organism>
<sequence>MKSQLHARRSVAHLRSRLLQESVSSPTDRHSAMCREREDAKGTRAMRLRNFGQPPRSNGQTNKHDLTEPLGTPDTGPGNLSRPLLFEGEIQSPSPAPCRCTLFKPRTDEYSPVSPLYAPRVHEPSFTPSGARKI</sequence>
<dbReference type="Proteomes" id="UP001497482">
    <property type="component" value="Chromosome 7"/>
</dbReference>
<feature type="region of interest" description="Disordered" evidence="1">
    <location>
        <begin position="16"/>
        <end position="134"/>
    </location>
</feature>
<evidence type="ECO:0000313" key="2">
    <source>
        <dbReference type="EMBL" id="CAL1610303.1"/>
    </source>
</evidence>
<keyword evidence="3" id="KW-1185">Reference proteome</keyword>
<protein>
    <submittedName>
        <fullName evidence="2">Uncharacterized protein</fullName>
    </submittedName>
</protein>
<name>A0AAV2MAC7_KNICA</name>
<evidence type="ECO:0000256" key="1">
    <source>
        <dbReference type="SAM" id="MobiDB-lite"/>
    </source>
</evidence>
<proteinExistence type="predicted"/>
<feature type="compositionally biased region" description="Basic and acidic residues" evidence="1">
    <location>
        <begin position="27"/>
        <end position="42"/>
    </location>
</feature>
<dbReference type="EMBL" id="OZ035829">
    <property type="protein sequence ID" value="CAL1610303.1"/>
    <property type="molecule type" value="Genomic_DNA"/>
</dbReference>
<gene>
    <name evidence="2" type="ORF">KC01_LOCUS36949</name>
</gene>
<dbReference type="AlphaFoldDB" id="A0AAV2MAC7"/>